<sequence length="883" mass="98781">MEVTEDQVPSWLPEPSRSSDSQPNVQELNRLLQLQRDQLGNITQNLPIKTILHSICQDIEALIAGSYCYVMLLHPLTGQLNLKCAPSIDSSHRELFRGVIPGPKSRACGTAVFADQPVFCSHLRTDPRWKDSLAIADILAVESAWAYPLHDANQHPSGAIGILFETSKQPSPIEARTLETAAYLCSIALNQHISSRDLKASEQRFSHVAASIPGVVLQAEFTPKGLPYFSFVSSGIEALCGVTSDEAYRNFNSVWKRVPQEDQQRIFKHLENPASAPWSVECRVTDGNDQLKWVHLAATPEWRQNGKLHSLNCILLDISREKEAHAQLELAGIAFQSTTEGIVVTDHLCQIVDANRAFCEMTGYSRAELLRETPHLLSSNTASKQQIDAIFKHARSVGHWQGEVWHRRKNGASYPQWMNINAVYNAQQAVTHFVIVAADVTDIKESEAKLRHLTHHDALTDLPNRKLFKKLVDHVIDTASDAQHCAVLMIDLDRFKHVNETMGHQEGDQLLIQVARRLQETLDDTAILARIGGDEFAIFVEQCAHFGAAEKIAMQVVDAMEYTFELGGRSFFTTASLGISLFPEHGFDSETLIKNADTALHQAKSGGRNKYACYQPEQTERIEQWVRLEPALRNALESEQFEVYYQPQIDALTGKISGAEALLRWNHPTEGLISPGQFIPILEEIGLMTRVGNWVLEQAVKQALVWRQSGFPNFRIAVNIAGPQILSGGLVELVERLLKDSHLTRDLLELEIVETMVMQHANAAQPVLQRLRELGVRIALDDFGTGYSSLSYLKMLPVQKVKIDQSLVRDIPEDPNDEAIARAVIALSHSLNLSVCAEGVETYEQQAFLRRENCDQLQGYLISRPMSVAQMNLWLQQQISIAL</sequence>
<dbReference type="PANTHER" id="PTHR44757">
    <property type="entry name" value="DIGUANYLATE CYCLASE DGCP"/>
    <property type="match status" value="1"/>
</dbReference>
<dbReference type="InterPro" id="IPR035965">
    <property type="entry name" value="PAS-like_dom_sf"/>
</dbReference>
<dbReference type="Gene3D" id="3.30.70.270">
    <property type="match status" value="1"/>
</dbReference>
<accession>A0A437QC99</accession>
<dbReference type="SUPFAM" id="SSF55073">
    <property type="entry name" value="Nucleotide cyclase"/>
    <property type="match status" value="1"/>
</dbReference>
<dbReference type="Proteomes" id="UP000282818">
    <property type="component" value="Unassembled WGS sequence"/>
</dbReference>
<dbReference type="Pfam" id="PF13185">
    <property type="entry name" value="GAF_2"/>
    <property type="match status" value="1"/>
</dbReference>
<dbReference type="SMART" id="SM00267">
    <property type="entry name" value="GGDEF"/>
    <property type="match status" value="1"/>
</dbReference>
<feature type="domain" description="EAL" evidence="6">
    <location>
        <begin position="625"/>
        <end position="879"/>
    </location>
</feature>
<evidence type="ECO:0000313" key="8">
    <source>
        <dbReference type="EMBL" id="RVU32164.1"/>
    </source>
</evidence>
<dbReference type="InterPro" id="IPR001610">
    <property type="entry name" value="PAC"/>
</dbReference>
<dbReference type="InterPro" id="IPR000700">
    <property type="entry name" value="PAS-assoc_C"/>
</dbReference>
<evidence type="ECO:0000259" key="4">
    <source>
        <dbReference type="PROSITE" id="PS50112"/>
    </source>
</evidence>
<dbReference type="InterPro" id="IPR012226">
    <property type="entry name" value="Diguanyl_cyclase/Pdiesterase"/>
</dbReference>
<evidence type="ECO:0000256" key="1">
    <source>
        <dbReference type="ARBA" id="ARBA00012282"/>
    </source>
</evidence>
<gene>
    <name evidence="8" type="ORF">EOE65_00480</name>
</gene>
<dbReference type="SMART" id="SM00091">
    <property type="entry name" value="PAS"/>
    <property type="match status" value="2"/>
</dbReference>
<protein>
    <recommendedName>
        <fullName evidence="1">cyclic-guanylate-specific phosphodiesterase</fullName>
        <ecNumber evidence="1">3.1.4.52</ecNumber>
    </recommendedName>
</protein>
<dbReference type="InterPro" id="IPR001633">
    <property type="entry name" value="EAL_dom"/>
</dbReference>
<dbReference type="InterPro" id="IPR000014">
    <property type="entry name" value="PAS"/>
</dbReference>
<dbReference type="SUPFAM" id="SSF55785">
    <property type="entry name" value="PYP-like sensor domain (PAS domain)"/>
    <property type="match status" value="2"/>
</dbReference>
<dbReference type="SUPFAM" id="SSF55781">
    <property type="entry name" value="GAF domain-like"/>
    <property type="match status" value="1"/>
</dbReference>
<evidence type="ECO:0000259" key="5">
    <source>
        <dbReference type="PROSITE" id="PS50113"/>
    </source>
</evidence>
<dbReference type="CDD" id="cd01949">
    <property type="entry name" value="GGDEF"/>
    <property type="match status" value="1"/>
</dbReference>
<dbReference type="SUPFAM" id="SSF141868">
    <property type="entry name" value="EAL domain-like"/>
    <property type="match status" value="1"/>
</dbReference>
<dbReference type="InterPro" id="IPR003018">
    <property type="entry name" value="GAF"/>
</dbReference>
<dbReference type="PIRSF" id="PIRSF005925">
    <property type="entry name" value="Dos"/>
    <property type="match status" value="1"/>
</dbReference>
<feature type="region of interest" description="Disordered" evidence="3">
    <location>
        <begin position="1"/>
        <end position="23"/>
    </location>
</feature>
<dbReference type="SMART" id="SM00052">
    <property type="entry name" value="EAL"/>
    <property type="match status" value="1"/>
</dbReference>
<dbReference type="Gene3D" id="3.20.20.450">
    <property type="entry name" value="EAL domain"/>
    <property type="match status" value="1"/>
</dbReference>
<dbReference type="InterPro" id="IPR029016">
    <property type="entry name" value="GAF-like_dom_sf"/>
</dbReference>
<dbReference type="InterPro" id="IPR013655">
    <property type="entry name" value="PAS_fold_3"/>
</dbReference>
<evidence type="ECO:0000259" key="6">
    <source>
        <dbReference type="PROSITE" id="PS50883"/>
    </source>
</evidence>
<dbReference type="GO" id="GO:0071111">
    <property type="term" value="F:cyclic-guanylate-specific phosphodiesterase activity"/>
    <property type="evidence" value="ECO:0007669"/>
    <property type="project" value="UniProtKB-EC"/>
</dbReference>
<dbReference type="InterPro" id="IPR000160">
    <property type="entry name" value="GGDEF_dom"/>
</dbReference>
<dbReference type="InterPro" id="IPR052155">
    <property type="entry name" value="Biofilm_reg_signaling"/>
</dbReference>
<dbReference type="PANTHER" id="PTHR44757:SF2">
    <property type="entry name" value="BIOFILM ARCHITECTURE MAINTENANCE PROTEIN MBAA"/>
    <property type="match status" value="1"/>
</dbReference>
<name>A0A437QC99_9GAMM</name>
<evidence type="ECO:0000313" key="9">
    <source>
        <dbReference type="Proteomes" id="UP000282818"/>
    </source>
</evidence>
<dbReference type="Pfam" id="PF00563">
    <property type="entry name" value="EAL"/>
    <property type="match status" value="1"/>
</dbReference>
<feature type="domain" description="PAC" evidence="5">
    <location>
        <begin position="278"/>
        <end position="330"/>
    </location>
</feature>
<evidence type="ECO:0000256" key="3">
    <source>
        <dbReference type="SAM" id="MobiDB-lite"/>
    </source>
</evidence>
<dbReference type="Pfam" id="PF00990">
    <property type="entry name" value="GGDEF"/>
    <property type="match status" value="1"/>
</dbReference>
<keyword evidence="2" id="KW-0973">c-di-GMP</keyword>
<dbReference type="RefSeq" id="WP_127692333.1">
    <property type="nucleotide sequence ID" value="NZ_SACQ01000001.1"/>
</dbReference>
<proteinExistence type="predicted"/>
<dbReference type="InterPro" id="IPR043128">
    <property type="entry name" value="Rev_trsase/Diguanyl_cyclase"/>
</dbReference>
<comment type="caution">
    <text evidence="8">The sequence shown here is derived from an EMBL/GenBank/DDBJ whole genome shotgun (WGS) entry which is preliminary data.</text>
</comment>
<evidence type="ECO:0000256" key="2">
    <source>
        <dbReference type="ARBA" id="ARBA00022636"/>
    </source>
</evidence>
<dbReference type="Gene3D" id="3.30.450.40">
    <property type="match status" value="1"/>
</dbReference>
<dbReference type="PROSITE" id="PS50112">
    <property type="entry name" value="PAS"/>
    <property type="match status" value="1"/>
</dbReference>
<dbReference type="Pfam" id="PF08447">
    <property type="entry name" value="PAS_3"/>
    <property type="match status" value="1"/>
</dbReference>
<dbReference type="CDD" id="cd01948">
    <property type="entry name" value="EAL"/>
    <property type="match status" value="1"/>
</dbReference>
<dbReference type="InterPro" id="IPR035919">
    <property type="entry name" value="EAL_sf"/>
</dbReference>
<dbReference type="NCBIfam" id="TIGR00254">
    <property type="entry name" value="GGDEF"/>
    <property type="match status" value="1"/>
</dbReference>
<dbReference type="CDD" id="cd00130">
    <property type="entry name" value="PAS"/>
    <property type="match status" value="1"/>
</dbReference>
<dbReference type="Pfam" id="PF13426">
    <property type="entry name" value="PAS_9"/>
    <property type="match status" value="1"/>
</dbReference>
<dbReference type="SMART" id="SM00086">
    <property type="entry name" value="PAC"/>
    <property type="match status" value="2"/>
</dbReference>
<feature type="domain" description="PAS" evidence="4">
    <location>
        <begin position="334"/>
        <end position="370"/>
    </location>
</feature>
<dbReference type="EMBL" id="SACQ01000001">
    <property type="protein sequence ID" value="RVU32164.1"/>
    <property type="molecule type" value="Genomic_DNA"/>
</dbReference>
<dbReference type="InterPro" id="IPR029787">
    <property type="entry name" value="Nucleotide_cyclase"/>
</dbReference>
<dbReference type="AlphaFoldDB" id="A0A437QC99"/>
<evidence type="ECO:0000259" key="7">
    <source>
        <dbReference type="PROSITE" id="PS50887"/>
    </source>
</evidence>
<feature type="domain" description="PAC" evidence="5">
    <location>
        <begin position="400"/>
        <end position="452"/>
    </location>
</feature>
<dbReference type="PROSITE" id="PS50113">
    <property type="entry name" value="PAC"/>
    <property type="match status" value="2"/>
</dbReference>
<reference evidence="8 9" key="1">
    <citation type="submission" date="2019-01" db="EMBL/GenBank/DDBJ databases">
        <authorList>
            <person name="Chen W.-M."/>
        </authorList>
    </citation>
    <scope>NUCLEOTIDE SEQUENCE [LARGE SCALE GENOMIC DNA]</scope>
    <source>
        <strain evidence="8 9">HPM-16</strain>
    </source>
</reference>
<feature type="domain" description="GGDEF" evidence="7">
    <location>
        <begin position="483"/>
        <end position="616"/>
    </location>
</feature>
<dbReference type="PROSITE" id="PS50883">
    <property type="entry name" value="EAL"/>
    <property type="match status" value="1"/>
</dbReference>
<dbReference type="PROSITE" id="PS50887">
    <property type="entry name" value="GGDEF"/>
    <property type="match status" value="1"/>
</dbReference>
<dbReference type="Gene3D" id="3.30.450.20">
    <property type="entry name" value="PAS domain"/>
    <property type="match status" value="2"/>
</dbReference>
<dbReference type="FunFam" id="3.20.20.450:FF:000001">
    <property type="entry name" value="Cyclic di-GMP phosphodiesterase yahA"/>
    <property type="match status" value="1"/>
</dbReference>
<dbReference type="EC" id="3.1.4.52" evidence="1"/>
<organism evidence="8 9">
    <name type="scientific">Neptunomonas marina</name>
    <dbReference type="NCBI Taxonomy" id="1815562"/>
    <lineage>
        <taxon>Bacteria</taxon>
        <taxon>Pseudomonadati</taxon>
        <taxon>Pseudomonadota</taxon>
        <taxon>Gammaproteobacteria</taxon>
        <taxon>Oceanospirillales</taxon>
        <taxon>Oceanospirillaceae</taxon>
        <taxon>Neptunomonas</taxon>
    </lineage>
</organism>
<dbReference type="NCBIfam" id="TIGR00229">
    <property type="entry name" value="sensory_box"/>
    <property type="match status" value="1"/>
</dbReference>
<keyword evidence="9" id="KW-1185">Reference proteome</keyword>